<keyword evidence="2" id="KW-1185">Reference proteome</keyword>
<dbReference type="Proteomes" id="UP000314294">
    <property type="component" value="Unassembled WGS sequence"/>
</dbReference>
<accession>A0A4Z2HP18</accession>
<proteinExistence type="predicted"/>
<reference evidence="1 2" key="1">
    <citation type="submission" date="2019-03" db="EMBL/GenBank/DDBJ databases">
        <title>First draft genome of Liparis tanakae, snailfish: a comprehensive survey of snailfish specific genes.</title>
        <authorList>
            <person name="Kim W."/>
            <person name="Song I."/>
            <person name="Jeong J.-H."/>
            <person name="Kim D."/>
            <person name="Kim S."/>
            <person name="Ryu S."/>
            <person name="Song J.Y."/>
            <person name="Lee S.K."/>
        </authorList>
    </citation>
    <scope>NUCLEOTIDE SEQUENCE [LARGE SCALE GENOMIC DNA]</scope>
    <source>
        <tissue evidence="1">Muscle</tissue>
    </source>
</reference>
<evidence type="ECO:0000313" key="1">
    <source>
        <dbReference type="EMBL" id="TNN66733.1"/>
    </source>
</evidence>
<gene>
    <name evidence="1" type="ORF">EYF80_022975</name>
</gene>
<dbReference type="AlphaFoldDB" id="A0A4Z2HP18"/>
<organism evidence="1 2">
    <name type="scientific">Liparis tanakae</name>
    <name type="common">Tanaka's snailfish</name>
    <dbReference type="NCBI Taxonomy" id="230148"/>
    <lineage>
        <taxon>Eukaryota</taxon>
        <taxon>Metazoa</taxon>
        <taxon>Chordata</taxon>
        <taxon>Craniata</taxon>
        <taxon>Vertebrata</taxon>
        <taxon>Euteleostomi</taxon>
        <taxon>Actinopterygii</taxon>
        <taxon>Neopterygii</taxon>
        <taxon>Teleostei</taxon>
        <taxon>Neoteleostei</taxon>
        <taxon>Acanthomorphata</taxon>
        <taxon>Eupercaria</taxon>
        <taxon>Perciformes</taxon>
        <taxon>Cottioidei</taxon>
        <taxon>Cottales</taxon>
        <taxon>Liparidae</taxon>
        <taxon>Liparis</taxon>
    </lineage>
</organism>
<sequence length="73" mass="8116">MTSNGNTCLTAQWHLQLVVNSAAMWKKTFLVFRVTLISTDCDLPSCISQHISPPGLARTVRLPEGEEKQRCGE</sequence>
<comment type="caution">
    <text evidence="1">The sequence shown here is derived from an EMBL/GenBank/DDBJ whole genome shotgun (WGS) entry which is preliminary data.</text>
</comment>
<dbReference type="EMBL" id="SRLO01000214">
    <property type="protein sequence ID" value="TNN66733.1"/>
    <property type="molecule type" value="Genomic_DNA"/>
</dbReference>
<evidence type="ECO:0000313" key="2">
    <source>
        <dbReference type="Proteomes" id="UP000314294"/>
    </source>
</evidence>
<name>A0A4Z2HP18_9TELE</name>
<protein>
    <submittedName>
        <fullName evidence="1">Uncharacterized protein</fullName>
    </submittedName>
</protein>